<reference evidence="1" key="2">
    <citation type="submission" date="2013-04" db="UniProtKB">
        <authorList>
            <consortium name="EnsemblPlants"/>
        </authorList>
    </citation>
    <scope>IDENTIFICATION</scope>
</reference>
<dbReference type="HOGENOM" id="CLU_1930756_0_0_1"/>
<dbReference type="AlphaFoldDB" id="J3L0C7"/>
<accession>J3L0C7</accession>
<evidence type="ECO:0000313" key="1">
    <source>
        <dbReference type="EnsemblPlants" id="OB01G26830.1"/>
    </source>
</evidence>
<dbReference type="Gramene" id="OB01G26830.1">
    <property type="protein sequence ID" value="OB01G26830.1"/>
    <property type="gene ID" value="OB01G26830"/>
</dbReference>
<protein>
    <submittedName>
        <fullName evidence="1">Uncharacterized protein</fullName>
    </submittedName>
</protein>
<keyword evidence="2" id="KW-1185">Reference proteome</keyword>
<dbReference type="Proteomes" id="UP000006038">
    <property type="component" value="Chromosome 1"/>
</dbReference>
<proteinExistence type="predicted"/>
<organism evidence="1">
    <name type="scientific">Oryza brachyantha</name>
    <name type="common">malo sina</name>
    <dbReference type="NCBI Taxonomy" id="4533"/>
    <lineage>
        <taxon>Eukaryota</taxon>
        <taxon>Viridiplantae</taxon>
        <taxon>Streptophyta</taxon>
        <taxon>Embryophyta</taxon>
        <taxon>Tracheophyta</taxon>
        <taxon>Spermatophyta</taxon>
        <taxon>Magnoliopsida</taxon>
        <taxon>Liliopsida</taxon>
        <taxon>Poales</taxon>
        <taxon>Poaceae</taxon>
        <taxon>BOP clade</taxon>
        <taxon>Oryzoideae</taxon>
        <taxon>Oryzeae</taxon>
        <taxon>Oryzinae</taxon>
        <taxon>Oryza</taxon>
    </lineage>
</organism>
<evidence type="ECO:0000313" key="2">
    <source>
        <dbReference type="Proteomes" id="UP000006038"/>
    </source>
</evidence>
<name>J3L0C7_ORYBR</name>
<sequence length="131" mass="15023">MEGGREGVRGERACNNRSGEQIFRTSVFDILHLESANKVFGKRYTRLLPIRSPRHVFILRLLCDVINICYCASYPILYFYISCESPVEGIEGLVWGALDSKKQLLRSQVHRTTFIVLKSFQSDLMHIATRA</sequence>
<dbReference type="EnsemblPlants" id="OB01G26830.1">
    <property type="protein sequence ID" value="OB01G26830.1"/>
    <property type="gene ID" value="OB01G26830"/>
</dbReference>
<reference evidence="1" key="1">
    <citation type="journal article" date="2013" name="Nat. Commun.">
        <title>Whole-genome sequencing of Oryza brachyantha reveals mechanisms underlying Oryza genome evolution.</title>
        <authorList>
            <person name="Chen J."/>
            <person name="Huang Q."/>
            <person name="Gao D."/>
            <person name="Wang J."/>
            <person name="Lang Y."/>
            <person name="Liu T."/>
            <person name="Li B."/>
            <person name="Bai Z."/>
            <person name="Luis Goicoechea J."/>
            <person name="Liang C."/>
            <person name="Chen C."/>
            <person name="Zhang W."/>
            <person name="Sun S."/>
            <person name="Liao Y."/>
            <person name="Zhang X."/>
            <person name="Yang L."/>
            <person name="Song C."/>
            <person name="Wang M."/>
            <person name="Shi J."/>
            <person name="Liu G."/>
            <person name="Liu J."/>
            <person name="Zhou H."/>
            <person name="Zhou W."/>
            <person name="Yu Q."/>
            <person name="An N."/>
            <person name="Chen Y."/>
            <person name="Cai Q."/>
            <person name="Wang B."/>
            <person name="Liu B."/>
            <person name="Min J."/>
            <person name="Huang Y."/>
            <person name="Wu H."/>
            <person name="Li Z."/>
            <person name="Zhang Y."/>
            <person name="Yin Y."/>
            <person name="Song W."/>
            <person name="Jiang J."/>
            <person name="Jackson S.A."/>
            <person name="Wing R.A."/>
            <person name="Wang J."/>
            <person name="Chen M."/>
        </authorList>
    </citation>
    <scope>NUCLEOTIDE SEQUENCE [LARGE SCALE GENOMIC DNA]</scope>
    <source>
        <strain evidence="1">cv. IRGC 101232</strain>
    </source>
</reference>